<organism evidence="1 2">
    <name type="scientific">Paenibacillus harenae</name>
    <dbReference type="NCBI Taxonomy" id="306543"/>
    <lineage>
        <taxon>Bacteria</taxon>
        <taxon>Bacillati</taxon>
        <taxon>Bacillota</taxon>
        <taxon>Bacilli</taxon>
        <taxon>Bacillales</taxon>
        <taxon>Paenibacillaceae</taxon>
        <taxon>Paenibacillus</taxon>
    </lineage>
</organism>
<accession>A0ABT9UCW2</accession>
<dbReference type="EMBL" id="JAUSSU010000020">
    <property type="protein sequence ID" value="MDQ0116530.1"/>
    <property type="molecule type" value="Genomic_DNA"/>
</dbReference>
<evidence type="ECO:0000313" key="2">
    <source>
        <dbReference type="Proteomes" id="UP001229346"/>
    </source>
</evidence>
<keyword evidence="2" id="KW-1185">Reference proteome</keyword>
<dbReference type="Proteomes" id="UP001229346">
    <property type="component" value="Unassembled WGS sequence"/>
</dbReference>
<sequence length="40" mass="4592">MIKPLGSVFYGKIPEDLLLLTDRDRDYLMRNIAHNTTAEA</sequence>
<protein>
    <submittedName>
        <fullName evidence="1">Uncharacterized protein</fullName>
    </submittedName>
</protein>
<reference evidence="1 2" key="1">
    <citation type="submission" date="2023-07" db="EMBL/GenBank/DDBJ databases">
        <title>Sorghum-associated microbial communities from plants grown in Nebraska, USA.</title>
        <authorList>
            <person name="Schachtman D."/>
        </authorList>
    </citation>
    <scope>NUCLEOTIDE SEQUENCE [LARGE SCALE GENOMIC DNA]</scope>
    <source>
        <strain evidence="1 2">CC482</strain>
    </source>
</reference>
<evidence type="ECO:0000313" key="1">
    <source>
        <dbReference type="EMBL" id="MDQ0116530.1"/>
    </source>
</evidence>
<gene>
    <name evidence="1" type="ORF">J2T15_006011</name>
</gene>
<name>A0ABT9UCW2_PAEHA</name>
<proteinExistence type="predicted"/>
<comment type="caution">
    <text evidence="1">The sequence shown here is derived from an EMBL/GenBank/DDBJ whole genome shotgun (WGS) entry which is preliminary data.</text>
</comment>